<sequence>MMYKLFPKNDIMKNDPNSTPELDFRAENPTARTGKYAAGRPAEEFISIRVLGFVLLAPNLLSFNLLYRIVSIIVNERLKSRDKKNK</sequence>
<feature type="transmembrane region" description="Helical" evidence="2">
    <location>
        <begin position="50"/>
        <end position="74"/>
    </location>
</feature>
<proteinExistence type="predicted"/>
<evidence type="ECO:0000256" key="2">
    <source>
        <dbReference type="SAM" id="Phobius"/>
    </source>
</evidence>
<feature type="region of interest" description="Disordered" evidence="1">
    <location>
        <begin position="1"/>
        <end position="25"/>
    </location>
</feature>
<protein>
    <submittedName>
        <fullName evidence="3">Uncharacterized protein</fullName>
    </submittedName>
</protein>
<keyword evidence="2" id="KW-0472">Membrane</keyword>
<dbReference type="AlphaFoldDB" id="A0A1R1Y859"/>
<dbReference type="EMBL" id="LSSM01002097">
    <property type="protein sequence ID" value="OMJ23089.1"/>
    <property type="molecule type" value="Genomic_DNA"/>
</dbReference>
<accession>A0A1R1Y859</accession>
<keyword evidence="2" id="KW-1133">Transmembrane helix</keyword>
<evidence type="ECO:0000256" key="1">
    <source>
        <dbReference type="SAM" id="MobiDB-lite"/>
    </source>
</evidence>
<reference evidence="4" key="1">
    <citation type="submission" date="2017-01" db="EMBL/GenBank/DDBJ databases">
        <authorList>
            <person name="Wang Y."/>
            <person name="White M."/>
            <person name="Kvist S."/>
            <person name="Moncalvo J.-M."/>
        </authorList>
    </citation>
    <scope>NUCLEOTIDE SEQUENCE [LARGE SCALE GENOMIC DNA]</scope>
    <source>
        <strain evidence="4">ID-206-W2</strain>
    </source>
</reference>
<dbReference type="Proteomes" id="UP000187429">
    <property type="component" value="Unassembled WGS sequence"/>
</dbReference>
<keyword evidence="2" id="KW-0812">Transmembrane</keyword>
<gene>
    <name evidence="3" type="ORF">AYI69_g5125</name>
</gene>
<comment type="caution">
    <text evidence="3">The sequence shown here is derived from an EMBL/GenBank/DDBJ whole genome shotgun (WGS) entry which is preliminary data.</text>
</comment>
<organism evidence="3 4">
    <name type="scientific">Smittium culicis</name>
    <dbReference type="NCBI Taxonomy" id="133412"/>
    <lineage>
        <taxon>Eukaryota</taxon>
        <taxon>Fungi</taxon>
        <taxon>Fungi incertae sedis</taxon>
        <taxon>Zoopagomycota</taxon>
        <taxon>Kickxellomycotina</taxon>
        <taxon>Harpellomycetes</taxon>
        <taxon>Harpellales</taxon>
        <taxon>Legeriomycetaceae</taxon>
        <taxon>Smittium</taxon>
    </lineage>
</organism>
<name>A0A1R1Y859_9FUNG</name>
<keyword evidence="4" id="KW-1185">Reference proteome</keyword>
<evidence type="ECO:0000313" key="4">
    <source>
        <dbReference type="Proteomes" id="UP000187429"/>
    </source>
</evidence>
<evidence type="ECO:0000313" key="3">
    <source>
        <dbReference type="EMBL" id="OMJ23089.1"/>
    </source>
</evidence>